<keyword evidence="2" id="KW-0411">Iron-sulfur</keyword>
<evidence type="ECO:0000313" key="5">
    <source>
        <dbReference type="Proteomes" id="UP001567538"/>
    </source>
</evidence>
<dbReference type="Proteomes" id="UP001567538">
    <property type="component" value="Unassembled WGS sequence"/>
</dbReference>
<evidence type="ECO:0000259" key="3">
    <source>
        <dbReference type="Pfam" id="PF01507"/>
    </source>
</evidence>
<dbReference type="GO" id="GO:0051536">
    <property type="term" value="F:iron-sulfur cluster binding"/>
    <property type="evidence" value="ECO:0007669"/>
    <property type="project" value="UniProtKB-KW"/>
</dbReference>
<feature type="domain" description="Phosphoadenosine phosphosulphate reductase" evidence="3">
    <location>
        <begin position="66"/>
        <end position="115"/>
    </location>
</feature>
<keyword evidence="1" id="KW-0408">Iron</keyword>
<accession>A0ABD1HVY1</accession>
<evidence type="ECO:0000313" key="4">
    <source>
        <dbReference type="EMBL" id="KAL1560084.1"/>
    </source>
</evidence>
<keyword evidence="4" id="KW-0560">Oxidoreductase</keyword>
<sequence>MEEEDYGELAKELDNSSLLEIMDKALEKFGNDIAIAFSGVEDVALLEYDRLTARPFRVFSFDTGMHKSLFSFYKDGHQECCCVRKVRPLMRALKGLRTWITGQHKDQSPGTRSEILMV</sequence>
<protein>
    <submittedName>
        <fullName evidence="4">5'-adenylylsulfate reductase 3, chloroplastic</fullName>
        <ecNumber evidence="4">1.8.4.9</ecNumber>
    </submittedName>
</protein>
<dbReference type="PANTHER" id="PTHR46482">
    <property type="entry name" value="5'-ADENYLYLSULFATE REDUCTASE 3, CHLOROPLASTIC"/>
    <property type="match status" value="1"/>
</dbReference>
<comment type="caution">
    <text evidence="4">The sequence shown here is derived from an EMBL/GenBank/DDBJ whole genome shotgun (WGS) entry which is preliminary data.</text>
</comment>
<dbReference type="GO" id="GO:0033741">
    <property type="term" value="F:adenylyl-sulfate reductase (glutathione) activity"/>
    <property type="evidence" value="ECO:0007669"/>
    <property type="project" value="UniProtKB-EC"/>
</dbReference>
<organism evidence="4 5">
    <name type="scientific">Salvia divinorum</name>
    <name type="common">Maria pastora</name>
    <name type="synonym">Diviner's sage</name>
    <dbReference type="NCBI Taxonomy" id="28513"/>
    <lineage>
        <taxon>Eukaryota</taxon>
        <taxon>Viridiplantae</taxon>
        <taxon>Streptophyta</taxon>
        <taxon>Embryophyta</taxon>
        <taxon>Tracheophyta</taxon>
        <taxon>Spermatophyta</taxon>
        <taxon>Magnoliopsida</taxon>
        <taxon>eudicotyledons</taxon>
        <taxon>Gunneridae</taxon>
        <taxon>Pentapetalae</taxon>
        <taxon>asterids</taxon>
        <taxon>lamiids</taxon>
        <taxon>Lamiales</taxon>
        <taxon>Lamiaceae</taxon>
        <taxon>Nepetoideae</taxon>
        <taxon>Mentheae</taxon>
        <taxon>Salviinae</taxon>
        <taxon>Salvia</taxon>
        <taxon>Salvia subgen. Calosphace</taxon>
    </lineage>
</organism>
<dbReference type="InterPro" id="IPR002500">
    <property type="entry name" value="PAPS_reduct_dom"/>
</dbReference>
<dbReference type="SUPFAM" id="SSF52402">
    <property type="entry name" value="Adenine nucleotide alpha hydrolases-like"/>
    <property type="match status" value="1"/>
</dbReference>
<dbReference type="Gene3D" id="3.40.50.620">
    <property type="entry name" value="HUPs"/>
    <property type="match status" value="2"/>
</dbReference>
<proteinExistence type="predicted"/>
<evidence type="ECO:0000256" key="1">
    <source>
        <dbReference type="ARBA" id="ARBA00023004"/>
    </source>
</evidence>
<keyword evidence="2" id="KW-0479">Metal-binding</keyword>
<gene>
    <name evidence="4" type="primary">APR3</name>
    <name evidence="4" type="ORF">AAHA92_10345</name>
</gene>
<dbReference type="AlphaFoldDB" id="A0ABD1HVY1"/>
<name>A0ABD1HVY1_SALDI</name>
<evidence type="ECO:0000256" key="2">
    <source>
        <dbReference type="ARBA" id="ARBA00023014"/>
    </source>
</evidence>
<keyword evidence="5" id="KW-1185">Reference proteome</keyword>
<dbReference type="EC" id="1.8.4.9" evidence="4"/>
<dbReference type="EMBL" id="JBEAFC010000004">
    <property type="protein sequence ID" value="KAL1560084.1"/>
    <property type="molecule type" value="Genomic_DNA"/>
</dbReference>
<dbReference type="PANTHER" id="PTHR46482:SF9">
    <property type="entry name" value="5'-ADENYLYLSULFATE REDUCTASE 1, CHLOROPLASTIC"/>
    <property type="match status" value="1"/>
</dbReference>
<dbReference type="InterPro" id="IPR014729">
    <property type="entry name" value="Rossmann-like_a/b/a_fold"/>
</dbReference>
<dbReference type="Pfam" id="PF01507">
    <property type="entry name" value="PAPS_reduct"/>
    <property type="match status" value="1"/>
</dbReference>
<reference evidence="4 5" key="1">
    <citation type="submission" date="2024-06" db="EMBL/GenBank/DDBJ databases">
        <title>A chromosome level genome sequence of Diviner's sage (Salvia divinorum).</title>
        <authorList>
            <person name="Ford S.A."/>
            <person name="Ro D.-K."/>
            <person name="Ness R.W."/>
            <person name="Phillips M.A."/>
        </authorList>
    </citation>
    <scope>NUCLEOTIDE SEQUENCE [LARGE SCALE GENOMIC DNA]</scope>
    <source>
        <strain evidence="4">SAF-2024a</strain>
        <tissue evidence="4">Leaf</tissue>
    </source>
</reference>